<keyword evidence="4" id="KW-1133">Transmembrane helix</keyword>
<dbReference type="EMBL" id="CACRXK020001461">
    <property type="protein sequence ID" value="CAB3989298.1"/>
    <property type="molecule type" value="Genomic_DNA"/>
</dbReference>
<dbReference type="Proteomes" id="UP001152795">
    <property type="component" value="Unassembled WGS sequence"/>
</dbReference>
<dbReference type="GO" id="GO:0016020">
    <property type="term" value="C:membrane"/>
    <property type="evidence" value="ECO:0007669"/>
    <property type="project" value="UniProtKB-SubCell"/>
</dbReference>
<dbReference type="InterPro" id="IPR038213">
    <property type="entry name" value="IFI6/IFI27-like_sf"/>
</dbReference>
<dbReference type="InterPro" id="IPR009311">
    <property type="entry name" value="IFI6/IFI27-like"/>
</dbReference>
<name>A0A7D9HS32_PARCT</name>
<evidence type="ECO:0000256" key="2">
    <source>
        <dbReference type="ARBA" id="ARBA00007262"/>
    </source>
</evidence>
<evidence type="ECO:0000256" key="1">
    <source>
        <dbReference type="ARBA" id="ARBA00004141"/>
    </source>
</evidence>
<comment type="caution">
    <text evidence="6">The sequence shown here is derived from an EMBL/GenBank/DDBJ whole genome shotgun (WGS) entry which is preliminary data.</text>
</comment>
<organism evidence="6 7">
    <name type="scientific">Paramuricea clavata</name>
    <name type="common">Red gorgonian</name>
    <name type="synonym">Violescent sea-whip</name>
    <dbReference type="NCBI Taxonomy" id="317549"/>
    <lineage>
        <taxon>Eukaryota</taxon>
        <taxon>Metazoa</taxon>
        <taxon>Cnidaria</taxon>
        <taxon>Anthozoa</taxon>
        <taxon>Octocorallia</taxon>
        <taxon>Malacalcyonacea</taxon>
        <taxon>Plexauridae</taxon>
        <taxon>Paramuricea</taxon>
    </lineage>
</organism>
<evidence type="ECO:0000313" key="7">
    <source>
        <dbReference type="Proteomes" id="UP001152795"/>
    </source>
</evidence>
<evidence type="ECO:0000313" key="6">
    <source>
        <dbReference type="EMBL" id="CAB3989298.1"/>
    </source>
</evidence>
<evidence type="ECO:0000256" key="5">
    <source>
        <dbReference type="ARBA" id="ARBA00023136"/>
    </source>
</evidence>
<keyword evidence="3" id="KW-0812">Transmembrane</keyword>
<accession>A0A7D9HS32</accession>
<dbReference type="Pfam" id="PF06140">
    <property type="entry name" value="Ifi-6-16"/>
    <property type="match status" value="1"/>
</dbReference>
<sequence length="111" mass="10934">MQTAVKDMKGFSRKGFFLLICVSLLLDQNVAWQISPLRCAMAAAGVVVGGPAAVAMVGYGAAGIGAGTFAANMMSWSAIANGGGVAATMGLAGFAKTPAGLALIAVGCIIP</sequence>
<gene>
    <name evidence="6" type="ORF">PACLA_8A057171</name>
</gene>
<comment type="similarity">
    <text evidence="2">Belongs to the IFI6/IFI27 family.</text>
</comment>
<dbReference type="Gene3D" id="6.10.110.10">
    <property type="match status" value="1"/>
</dbReference>
<keyword evidence="5" id="KW-0472">Membrane</keyword>
<proteinExistence type="inferred from homology"/>
<reference evidence="6" key="1">
    <citation type="submission" date="2020-04" db="EMBL/GenBank/DDBJ databases">
        <authorList>
            <person name="Alioto T."/>
            <person name="Alioto T."/>
            <person name="Gomez Garrido J."/>
        </authorList>
    </citation>
    <scope>NUCLEOTIDE SEQUENCE</scope>
    <source>
        <strain evidence="6">A484AB</strain>
    </source>
</reference>
<keyword evidence="7" id="KW-1185">Reference proteome</keyword>
<evidence type="ECO:0000256" key="4">
    <source>
        <dbReference type="ARBA" id="ARBA00022989"/>
    </source>
</evidence>
<protein>
    <submittedName>
        <fullName evidence="6">Interferon alpha-inducible 27 2A isoform X2</fullName>
    </submittedName>
</protein>
<comment type="subcellular location">
    <subcellularLocation>
        <location evidence="1">Membrane</location>
        <topology evidence="1">Multi-pass membrane protein</topology>
    </subcellularLocation>
</comment>
<evidence type="ECO:0000256" key="3">
    <source>
        <dbReference type="ARBA" id="ARBA00022692"/>
    </source>
</evidence>
<dbReference type="AlphaFoldDB" id="A0A7D9HS32"/>